<sequence>MGKRYDNDFKDWVVLQMMPPLNRSVAELAAALNLTPQSLRNWRQMARDKGLIVPGNGKTSDQWSSADKFNAVMETAPLSEVEISQYCRIKGIYPEQIQQWRVACQNANPVVDLTSRTSKTAEQRRIKILERQLIQSDASRAEAVALLGAQKKSQCDLGQGQGRLINASDRTQAMKLIADAVLNGARRYRACNELGLSLRTVQRWQHTECDGRQLAQRAAPANKLNDTERQAVLDTANQAGYASLTPHQIVPKLADEGIYLASESTFYRVLKAANQNVRRGRAKAPKRRVLTTHRADGPNQVWCWDITWLPSTVKGRFFYWYMVKDVYSRKLVANEVHEVESAEHACELLRKGCLREQTAGRPLVLHSDNGHVMRGSLLRESMVALGVEPSFSRPRVSNDNAYAEALFRTAKYCPLWPDQPFDTVTDARLWVQNFIDWYNEDHRHSALKYVTPNQRHEGKATALLQARAELYEDARRANPSRWSTRTRNWKLADAVYLNPERPEIKGAMD</sequence>
<dbReference type="SUPFAM" id="SSF53098">
    <property type="entry name" value="Ribonuclease H-like"/>
    <property type="match status" value="1"/>
</dbReference>
<dbReference type="Gene3D" id="3.30.420.10">
    <property type="entry name" value="Ribonuclease H-like superfamily/Ribonuclease H"/>
    <property type="match status" value="1"/>
</dbReference>
<gene>
    <name evidence="2" type="ORF">QMK45_23200</name>
</gene>
<dbReference type="InterPro" id="IPR048020">
    <property type="entry name" value="Transpos_IS3"/>
</dbReference>
<dbReference type="InterPro" id="IPR001584">
    <property type="entry name" value="Integrase_cat-core"/>
</dbReference>
<dbReference type="InterPro" id="IPR050900">
    <property type="entry name" value="Transposase_IS3/IS150/IS904"/>
</dbReference>
<dbReference type="RefSeq" id="WP_320337445.1">
    <property type="nucleotide sequence ID" value="NZ_JASFAG010000004.1"/>
</dbReference>
<dbReference type="PANTHER" id="PTHR46889:SF4">
    <property type="entry name" value="TRANSPOSASE INSO FOR INSERTION SEQUENCE ELEMENT IS911B-RELATED"/>
    <property type="match status" value="1"/>
</dbReference>
<dbReference type="PROSITE" id="PS50994">
    <property type="entry name" value="INTEGRASE"/>
    <property type="match status" value="1"/>
</dbReference>
<dbReference type="InterPro" id="IPR036397">
    <property type="entry name" value="RNaseH_sf"/>
</dbReference>
<dbReference type="Proteomes" id="UP001287024">
    <property type="component" value="Unassembled WGS sequence"/>
</dbReference>
<dbReference type="NCBIfam" id="NF033516">
    <property type="entry name" value="transpos_IS3"/>
    <property type="match status" value="1"/>
</dbReference>
<name>A0ABU5BQ42_9PSED</name>
<proteinExistence type="predicted"/>
<dbReference type="Pfam" id="PF00665">
    <property type="entry name" value="rve"/>
    <property type="match status" value="1"/>
</dbReference>
<dbReference type="EMBL" id="JASFAG010000004">
    <property type="protein sequence ID" value="MDX9678810.1"/>
    <property type="molecule type" value="Genomic_DNA"/>
</dbReference>
<dbReference type="InterPro" id="IPR012337">
    <property type="entry name" value="RNaseH-like_sf"/>
</dbReference>
<protein>
    <submittedName>
        <fullName evidence="2">IS3 family transposase</fullName>
    </submittedName>
</protein>
<accession>A0ABU5BQ42</accession>
<organism evidence="2 3">
    <name type="scientific">Pseudomonas zeae</name>
    <dbReference type="NCBI Taxonomy" id="2745510"/>
    <lineage>
        <taxon>Bacteria</taxon>
        <taxon>Pseudomonadati</taxon>
        <taxon>Pseudomonadota</taxon>
        <taxon>Gammaproteobacteria</taxon>
        <taxon>Pseudomonadales</taxon>
        <taxon>Pseudomonadaceae</taxon>
        <taxon>Pseudomonas</taxon>
    </lineage>
</organism>
<dbReference type="SUPFAM" id="SSF46689">
    <property type="entry name" value="Homeodomain-like"/>
    <property type="match status" value="2"/>
</dbReference>
<evidence type="ECO:0000313" key="2">
    <source>
        <dbReference type="EMBL" id="MDX9678810.1"/>
    </source>
</evidence>
<dbReference type="InterPro" id="IPR009057">
    <property type="entry name" value="Homeodomain-like_sf"/>
</dbReference>
<evidence type="ECO:0000259" key="1">
    <source>
        <dbReference type="PROSITE" id="PS50994"/>
    </source>
</evidence>
<dbReference type="PANTHER" id="PTHR46889">
    <property type="entry name" value="TRANSPOSASE INSF FOR INSERTION SEQUENCE IS3B-RELATED"/>
    <property type="match status" value="1"/>
</dbReference>
<feature type="domain" description="Integrase catalytic" evidence="1">
    <location>
        <begin position="294"/>
        <end position="460"/>
    </location>
</feature>
<comment type="caution">
    <text evidence="2">The sequence shown here is derived from an EMBL/GenBank/DDBJ whole genome shotgun (WGS) entry which is preliminary data.</text>
</comment>
<reference evidence="2 3" key="1">
    <citation type="submission" date="2023-05" db="EMBL/GenBank/DDBJ databases">
        <title>Siderophore-mediated competition between Bacillus subtilis and Pseudomonas marginalis.</title>
        <authorList>
            <person name="Lyng M."/>
            <person name="Joergensen J.P.B."/>
            <person name="Schostag M.D."/>
            <person name="Jarmusch S.A."/>
            <person name="Aguilar D.K.C."/>
            <person name="Andrade C.N.L."/>
            <person name="Kovacs A.T."/>
        </authorList>
    </citation>
    <scope>NUCLEOTIDE SEQUENCE [LARGE SCALE GENOMIC DNA]</scope>
    <source>
        <strain evidence="2 3">P8_72</strain>
    </source>
</reference>
<keyword evidence="3" id="KW-1185">Reference proteome</keyword>
<evidence type="ECO:0000313" key="3">
    <source>
        <dbReference type="Proteomes" id="UP001287024"/>
    </source>
</evidence>